<evidence type="ECO:0000256" key="4">
    <source>
        <dbReference type="SAM" id="MobiDB-lite"/>
    </source>
</evidence>
<reference evidence="7 8" key="1">
    <citation type="journal article" date="2013" name="BMC Genomics">
        <title>The miniature genome of a carnivorous plant Genlisea aurea contains a low number of genes and short non-coding sequences.</title>
        <authorList>
            <person name="Leushkin E.V."/>
            <person name="Sutormin R.A."/>
            <person name="Nabieva E.R."/>
            <person name="Penin A.A."/>
            <person name="Kondrashov A.S."/>
            <person name="Logacheva M.D."/>
        </authorList>
    </citation>
    <scope>NUCLEOTIDE SEQUENCE [LARGE SCALE GENOMIC DNA]</scope>
</reference>
<evidence type="ECO:0000256" key="2">
    <source>
        <dbReference type="ARBA" id="ARBA00022658"/>
    </source>
</evidence>
<feature type="region of interest" description="Disordered" evidence="4">
    <location>
        <begin position="178"/>
        <end position="197"/>
    </location>
</feature>
<gene>
    <name evidence="7" type="ORF">M569_08446</name>
</gene>
<dbReference type="InterPro" id="IPR032691">
    <property type="entry name" value="Mon2/Sec7/BIG1-like_HUS"/>
</dbReference>
<dbReference type="GO" id="GO:0015031">
    <property type="term" value="P:protein transport"/>
    <property type="evidence" value="ECO:0007669"/>
    <property type="project" value="UniProtKB-KW"/>
</dbReference>
<proteinExistence type="predicted"/>
<name>S8CNL7_9LAMI</name>
<dbReference type="Pfam" id="PF16213">
    <property type="entry name" value="DCB"/>
    <property type="match status" value="1"/>
</dbReference>
<feature type="domain" description="Mon2/Sec7/BIG1-like HUS" evidence="5">
    <location>
        <begin position="272"/>
        <end position="389"/>
    </location>
</feature>
<sequence>MAGAAAGGFVARAFESMLKECANKKYGGLQSAIKTYLEALQVDLVLNPLRIAFETKNLKLVELALDCLHKLIGYNHLEGDPGLDSGTKSKLLADVLNMVCSCIGNSTPDSTTLQVLKVLLTSIASTKLRVHGDVLLAVISVCFNVALSSSINQATSKAMLAQMLTIIFRLESDVVPSDSLQPKEAQTEDRLNDSNESSHCCQSDPIKAAENLLHVKHVNINFPPYVEEIRNLDGATDVKGLEAIFKKAVSLQYSGKTASEMDPQFTNVKLCDALLVFRTLCEMSVKEGNDEFTIKSRILALELLQGSLDDILLSKSFSFIDSIRADLSYAILRASVSDSTILFQCAVEIFSVFLLRLRENVKVEIPIFFPLIVLHSLDGSDLNRKLTVLR</sequence>
<evidence type="ECO:0000259" key="5">
    <source>
        <dbReference type="Pfam" id="PF12783"/>
    </source>
</evidence>
<dbReference type="PANTHER" id="PTHR10663">
    <property type="entry name" value="GUANYL-NUCLEOTIDE EXCHANGE FACTOR"/>
    <property type="match status" value="1"/>
</dbReference>
<dbReference type="OrthoDB" id="430364at2759"/>
<evidence type="ECO:0000313" key="7">
    <source>
        <dbReference type="EMBL" id="EPS66331.1"/>
    </source>
</evidence>
<evidence type="ECO:0000259" key="6">
    <source>
        <dbReference type="Pfam" id="PF16213"/>
    </source>
</evidence>
<evidence type="ECO:0000256" key="3">
    <source>
        <dbReference type="ARBA" id="ARBA00022927"/>
    </source>
</evidence>
<evidence type="ECO:0008006" key="9">
    <source>
        <dbReference type="Google" id="ProtNLM"/>
    </source>
</evidence>
<dbReference type="EMBL" id="AUSU01003738">
    <property type="protein sequence ID" value="EPS66331.1"/>
    <property type="molecule type" value="Genomic_DNA"/>
</dbReference>
<dbReference type="Proteomes" id="UP000015453">
    <property type="component" value="Unassembled WGS sequence"/>
</dbReference>
<keyword evidence="8" id="KW-1185">Reference proteome</keyword>
<dbReference type="Pfam" id="PF12783">
    <property type="entry name" value="Sec7-like_HUS"/>
    <property type="match status" value="1"/>
</dbReference>
<evidence type="ECO:0000313" key="8">
    <source>
        <dbReference type="Proteomes" id="UP000015453"/>
    </source>
</evidence>
<keyword evidence="2" id="KW-0344">Guanine-nucleotide releasing factor</keyword>
<keyword evidence="1" id="KW-0813">Transport</keyword>
<protein>
    <recommendedName>
        <fullName evidence="9">Mon2/Sec7/BIG1-like dimerisation and cyclophilin-binding domain-containing protein</fullName>
    </recommendedName>
</protein>
<evidence type="ECO:0000256" key="1">
    <source>
        <dbReference type="ARBA" id="ARBA00022448"/>
    </source>
</evidence>
<dbReference type="PANTHER" id="PTHR10663:SF312">
    <property type="entry name" value="BREFELDIN A-INHIBITED GUANINE NUCLEOTIDE-EXCHANGE PROTEIN 5"/>
    <property type="match status" value="1"/>
</dbReference>
<accession>S8CNL7</accession>
<organism evidence="7 8">
    <name type="scientific">Genlisea aurea</name>
    <dbReference type="NCBI Taxonomy" id="192259"/>
    <lineage>
        <taxon>Eukaryota</taxon>
        <taxon>Viridiplantae</taxon>
        <taxon>Streptophyta</taxon>
        <taxon>Embryophyta</taxon>
        <taxon>Tracheophyta</taxon>
        <taxon>Spermatophyta</taxon>
        <taxon>Magnoliopsida</taxon>
        <taxon>eudicotyledons</taxon>
        <taxon>Gunneridae</taxon>
        <taxon>Pentapetalae</taxon>
        <taxon>asterids</taxon>
        <taxon>lamiids</taxon>
        <taxon>Lamiales</taxon>
        <taxon>Lentibulariaceae</taxon>
        <taxon>Genlisea</taxon>
    </lineage>
</organism>
<dbReference type="InterPro" id="IPR032629">
    <property type="entry name" value="DCB_dom"/>
</dbReference>
<keyword evidence="3" id="KW-0653">Protein transport</keyword>
<comment type="caution">
    <text evidence="7">The sequence shown here is derived from an EMBL/GenBank/DDBJ whole genome shotgun (WGS) entry which is preliminary data.</text>
</comment>
<dbReference type="AlphaFoldDB" id="S8CNL7"/>
<feature type="domain" description="Mon2/Sec7/BIG1-like dimerisation and cyclophilin-binding" evidence="6">
    <location>
        <begin position="19"/>
        <end position="169"/>
    </location>
</feature>
<dbReference type="GO" id="GO:0005802">
    <property type="term" value="C:trans-Golgi network"/>
    <property type="evidence" value="ECO:0007669"/>
    <property type="project" value="TreeGrafter"/>
</dbReference>
<dbReference type="GO" id="GO:0005085">
    <property type="term" value="F:guanyl-nucleotide exchange factor activity"/>
    <property type="evidence" value="ECO:0007669"/>
    <property type="project" value="UniProtKB-KW"/>
</dbReference>